<keyword evidence="2" id="KW-0067">ATP-binding</keyword>
<feature type="domain" description="Schlafen AlbA-2" evidence="1">
    <location>
        <begin position="17"/>
        <end position="84"/>
    </location>
</feature>
<name>A0AAE4L161_9STRE</name>
<sequence length="93" mass="10921">MENLKQEILTLIELKQEGEYWDFKKQWYDSKKKSDLLLDIICMANNLSTSDGYIIIGVDEENGYNIKDISEDENRKSTQNLVDFLKTRIVKLS</sequence>
<keyword evidence="2" id="KW-0547">Nucleotide-binding</keyword>
<accession>A0AAE4L161</accession>
<protein>
    <submittedName>
        <fullName evidence="2">ATP-binding protein</fullName>
    </submittedName>
</protein>
<dbReference type="GO" id="GO:0005524">
    <property type="term" value="F:ATP binding"/>
    <property type="evidence" value="ECO:0007669"/>
    <property type="project" value="UniProtKB-KW"/>
</dbReference>
<comment type="caution">
    <text evidence="2">The sequence shown here is derived from an EMBL/GenBank/DDBJ whole genome shotgun (WGS) entry which is preliminary data.</text>
</comment>
<dbReference type="AlphaFoldDB" id="A0AAE4L161"/>
<gene>
    <name evidence="2" type="ORF">P7G31_10105</name>
</gene>
<dbReference type="RefSeq" id="WP_311982339.1">
    <property type="nucleotide sequence ID" value="NZ_JARQAG010000021.1"/>
</dbReference>
<dbReference type="InterPro" id="IPR038461">
    <property type="entry name" value="Schlafen_AlbA_2_dom_sf"/>
</dbReference>
<organism evidence="2 3">
    <name type="scientific">Streptococcus parauberis</name>
    <dbReference type="NCBI Taxonomy" id="1348"/>
    <lineage>
        <taxon>Bacteria</taxon>
        <taxon>Bacillati</taxon>
        <taxon>Bacillota</taxon>
        <taxon>Bacilli</taxon>
        <taxon>Lactobacillales</taxon>
        <taxon>Streptococcaceae</taxon>
        <taxon>Streptococcus</taxon>
    </lineage>
</organism>
<evidence type="ECO:0000259" key="1">
    <source>
        <dbReference type="Pfam" id="PF04326"/>
    </source>
</evidence>
<dbReference type="Pfam" id="PF04326">
    <property type="entry name" value="SLFN_AlbA_2"/>
    <property type="match status" value="1"/>
</dbReference>
<dbReference type="InterPro" id="IPR007421">
    <property type="entry name" value="Schlafen_AlbA_2_dom"/>
</dbReference>
<evidence type="ECO:0000313" key="3">
    <source>
        <dbReference type="Proteomes" id="UP001180515"/>
    </source>
</evidence>
<dbReference type="Gene3D" id="3.30.950.30">
    <property type="entry name" value="Schlafen, AAA domain"/>
    <property type="match status" value="1"/>
</dbReference>
<dbReference type="Proteomes" id="UP001180515">
    <property type="component" value="Unassembled WGS sequence"/>
</dbReference>
<reference evidence="2" key="1">
    <citation type="submission" date="2023-03" db="EMBL/GenBank/DDBJ databases">
        <authorList>
            <person name="Shen W."/>
            <person name="Cai J."/>
        </authorList>
    </citation>
    <scope>NUCLEOTIDE SEQUENCE</scope>
    <source>
        <strain evidence="2">P82-2</strain>
    </source>
</reference>
<dbReference type="EMBL" id="JARQAG010000021">
    <property type="protein sequence ID" value="MDT2732569.1"/>
    <property type="molecule type" value="Genomic_DNA"/>
</dbReference>
<proteinExistence type="predicted"/>
<evidence type="ECO:0000313" key="2">
    <source>
        <dbReference type="EMBL" id="MDT2732569.1"/>
    </source>
</evidence>